<organism evidence="1 2">
    <name type="scientific">Myriangium duriaei CBS 260.36</name>
    <dbReference type="NCBI Taxonomy" id="1168546"/>
    <lineage>
        <taxon>Eukaryota</taxon>
        <taxon>Fungi</taxon>
        <taxon>Dikarya</taxon>
        <taxon>Ascomycota</taxon>
        <taxon>Pezizomycotina</taxon>
        <taxon>Dothideomycetes</taxon>
        <taxon>Dothideomycetidae</taxon>
        <taxon>Myriangiales</taxon>
        <taxon>Myriangiaceae</taxon>
        <taxon>Myriangium</taxon>
    </lineage>
</organism>
<dbReference type="EMBL" id="ML996094">
    <property type="protein sequence ID" value="KAF2147954.1"/>
    <property type="molecule type" value="Genomic_DNA"/>
</dbReference>
<name>A0A9P4ISN8_9PEZI</name>
<comment type="caution">
    <text evidence="1">The sequence shown here is derived from an EMBL/GenBank/DDBJ whole genome shotgun (WGS) entry which is preliminary data.</text>
</comment>
<keyword evidence="2" id="KW-1185">Reference proteome</keyword>
<accession>A0A9P4ISN8</accession>
<proteinExistence type="predicted"/>
<dbReference type="Proteomes" id="UP000799439">
    <property type="component" value="Unassembled WGS sequence"/>
</dbReference>
<gene>
    <name evidence="1" type="ORF">K461DRAFT_298066</name>
</gene>
<dbReference type="AlphaFoldDB" id="A0A9P4ISN8"/>
<protein>
    <submittedName>
        <fullName evidence="1">Uncharacterized protein</fullName>
    </submittedName>
</protein>
<evidence type="ECO:0000313" key="1">
    <source>
        <dbReference type="EMBL" id="KAF2147954.1"/>
    </source>
</evidence>
<sequence>MGYSRIGHRDPPEQPSYVMPHVDDVDRASRRQLNIFRDQVERYSIYLDSLHSMAQPPIGIEPRVPSSPPRPTPPLEPLPTMLLIFTANVQALAAYRPLIYSWERHYMDLRTWHRDQKMYTECDNLEPMLAICNRLIGLVTQRAHFLVVQACFVEQARTTQD</sequence>
<reference evidence="1" key="1">
    <citation type="journal article" date="2020" name="Stud. Mycol.">
        <title>101 Dothideomycetes genomes: a test case for predicting lifestyles and emergence of pathogens.</title>
        <authorList>
            <person name="Haridas S."/>
            <person name="Albert R."/>
            <person name="Binder M."/>
            <person name="Bloem J."/>
            <person name="Labutti K."/>
            <person name="Salamov A."/>
            <person name="Andreopoulos B."/>
            <person name="Baker S."/>
            <person name="Barry K."/>
            <person name="Bills G."/>
            <person name="Bluhm B."/>
            <person name="Cannon C."/>
            <person name="Castanera R."/>
            <person name="Culley D."/>
            <person name="Daum C."/>
            <person name="Ezra D."/>
            <person name="Gonzalez J."/>
            <person name="Henrissat B."/>
            <person name="Kuo A."/>
            <person name="Liang C."/>
            <person name="Lipzen A."/>
            <person name="Lutzoni F."/>
            <person name="Magnuson J."/>
            <person name="Mondo S."/>
            <person name="Nolan M."/>
            <person name="Ohm R."/>
            <person name="Pangilinan J."/>
            <person name="Park H.-J."/>
            <person name="Ramirez L."/>
            <person name="Alfaro M."/>
            <person name="Sun H."/>
            <person name="Tritt A."/>
            <person name="Yoshinaga Y."/>
            <person name="Zwiers L.-H."/>
            <person name="Turgeon B."/>
            <person name="Goodwin S."/>
            <person name="Spatafora J."/>
            <person name="Crous P."/>
            <person name="Grigoriev I."/>
        </authorList>
    </citation>
    <scope>NUCLEOTIDE SEQUENCE</scope>
    <source>
        <strain evidence="1">CBS 260.36</strain>
    </source>
</reference>
<evidence type="ECO:0000313" key="2">
    <source>
        <dbReference type="Proteomes" id="UP000799439"/>
    </source>
</evidence>